<evidence type="ECO:0000256" key="3">
    <source>
        <dbReference type="SAM" id="MobiDB-lite"/>
    </source>
</evidence>
<dbReference type="PANTHER" id="PTHR43540:SF9">
    <property type="entry name" value="FAMILY HYDROLASE, PUTATIVE (AFU_ORTHOLOGUE AFUA_2G08700)-RELATED"/>
    <property type="match status" value="1"/>
</dbReference>
<organism evidence="5 6">
    <name type="scientific">Cytospora mali</name>
    <name type="common">Apple Valsa canker fungus</name>
    <name type="synonym">Valsa mali</name>
    <dbReference type="NCBI Taxonomy" id="578113"/>
    <lineage>
        <taxon>Eukaryota</taxon>
        <taxon>Fungi</taxon>
        <taxon>Dikarya</taxon>
        <taxon>Ascomycota</taxon>
        <taxon>Pezizomycotina</taxon>
        <taxon>Sordariomycetes</taxon>
        <taxon>Sordariomycetidae</taxon>
        <taxon>Diaporthales</taxon>
        <taxon>Cytosporaceae</taxon>
        <taxon>Cytospora</taxon>
    </lineage>
</organism>
<dbReference type="Gene3D" id="3.40.50.850">
    <property type="entry name" value="Isochorismatase-like"/>
    <property type="match status" value="1"/>
</dbReference>
<sequence length="280" mass="29670">MSPDGKLTFGPLGDHWVYDKSTKTYDLTRGNNSSSKPLKVQTTQGPPDTNILISPSRTVLVIVDMQNFFLHPSCRSHPDGLTAVTPLLTAIEHCRKVGIQVVWLNWGLTDADLAAMPAGVLRGFAKAVIAADEDETATATAAAGLGVDLGDGKGRCLVAGEWNAEIYAPLAEVVLDDDVHCAKNRMSGLWCEGQPLWGHLSGTGEGDGDGDKKKTLLFAGVNTDQCVLGTLTDAYNAGWDCVLVEDCCATTTVGAREVCLANVGKNYGFVIDSRTIAEAS</sequence>
<protein>
    <submittedName>
        <fullName evidence="5">Peroxyureidoacrylate/ureidoacrylate amidohydrolase RutB</fullName>
    </submittedName>
</protein>
<accession>A0A194W1X8</accession>
<feature type="compositionally biased region" description="Polar residues" evidence="3">
    <location>
        <begin position="29"/>
        <end position="48"/>
    </location>
</feature>
<dbReference type="GO" id="GO:0016787">
    <property type="term" value="F:hydrolase activity"/>
    <property type="evidence" value="ECO:0007669"/>
    <property type="project" value="UniProtKB-KW"/>
</dbReference>
<name>A0A194W1X8_CYTMA</name>
<dbReference type="InterPro" id="IPR036380">
    <property type="entry name" value="Isochorismatase-like_sf"/>
</dbReference>
<dbReference type="CDD" id="cd00431">
    <property type="entry name" value="cysteine_hydrolases"/>
    <property type="match status" value="1"/>
</dbReference>
<dbReference type="OrthoDB" id="167809at2759"/>
<dbReference type="EMBL" id="CM003103">
    <property type="protein sequence ID" value="KUI70282.1"/>
    <property type="molecule type" value="Genomic_DNA"/>
</dbReference>
<reference evidence="5" key="1">
    <citation type="submission" date="2014-12" db="EMBL/GenBank/DDBJ databases">
        <title>Genome Sequence of Valsa Canker Pathogens Uncovers a Specific Adaption of Colonization on Woody Bark.</title>
        <authorList>
            <person name="Yin Z."/>
            <person name="Liu H."/>
            <person name="Gao X."/>
            <person name="Li Z."/>
            <person name="Song N."/>
            <person name="Ke X."/>
            <person name="Dai Q."/>
            <person name="Wu Y."/>
            <person name="Sun Y."/>
            <person name="Xu J.-R."/>
            <person name="Kang Z.K."/>
            <person name="Wang L."/>
            <person name="Huang L."/>
        </authorList>
    </citation>
    <scope>NUCLEOTIDE SEQUENCE [LARGE SCALE GENOMIC DNA]</scope>
    <source>
        <strain evidence="5">03-8</strain>
    </source>
</reference>
<dbReference type="SMR" id="A0A194W1X8"/>
<dbReference type="SUPFAM" id="SSF52499">
    <property type="entry name" value="Isochorismatase-like hydrolases"/>
    <property type="match status" value="1"/>
</dbReference>
<keyword evidence="2" id="KW-0378">Hydrolase</keyword>
<dbReference type="PANTHER" id="PTHR43540">
    <property type="entry name" value="PEROXYUREIDOACRYLATE/UREIDOACRYLATE AMIDOHYDROLASE-RELATED"/>
    <property type="match status" value="1"/>
</dbReference>
<evidence type="ECO:0000256" key="2">
    <source>
        <dbReference type="ARBA" id="ARBA00022801"/>
    </source>
</evidence>
<evidence type="ECO:0000259" key="4">
    <source>
        <dbReference type="Pfam" id="PF00857"/>
    </source>
</evidence>
<dbReference type="InterPro" id="IPR000868">
    <property type="entry name" value="Isochorismatase-like_dom"/>
</dbReference>
<feature type="region of interest" description="Disordered" evidence="3">
    <location>
        <begin position="28"/>
        <end position="48"/>
    </location>
</feature>
<gene>
    <name evidence="5" type="ORF">VM1G_05955</name>
</gene>
<dbReference type="AlphaFoldDB" id="A0A194W1X8"/>
<keyword evidence="6" id="KW-1185">Reference proteome</keyword>
<dbReference type="InterPro" id="IPR050272">
    <property type="entry name" value="Isochorismatase-like_hydrls"/>
</dbReference>
<comment type="similarity">
    <text evidence="1">Belongs to the isochorismatase family.</text>
</comment>
<proteinExistence type="inferred from homology"/>
<evidence type="ECO:0000313" key="6">
    <source>
        <dbReference type="Proteomes" id="UP000078559"/>
    </source>
</evidence>
<dbReference type="Proteomes" id="UP000078559">
    <property type="component" value="Chromosome 6"/>
</dbReference>
<evidence type="ECO:0000256" key="1">
    <source>
        <dbReference type="ARBA" id="ARBA00006336"/>
    </source>
</evidence>
<feature type="domain" description="Isochorismatase-like" evidence="4">
    <location>
        <begin position="58"/>
        <end position="273"/>
    </location>
</feature>
<dbReference type="Pfam" id="PF00857">
    <property type="entry name" value="Isochorismatase"/>
    <property type="match status" value="1"/>
</dbReference>
<evidence type="ECO:0000313" key="5">
    <source>
        <dbReference type="EMBL" id="KUI70282.1"/>
    </source>
</evidence>